<dbReference type="GO" id="GO:0001558">
    <property type="term" value="P:regulation of cell growth"/>
    <property type="evidence" value="ECO:0007669"/>
    <property type="project" value="InterPro"/>
</dbReference>
<dbReference type="Gene3D" id="4.10.40.20">
    <property type="match status" value="1"/>
</dbReference>
<dbReference type="InterPro" id="IPR003598">
    <property type="entry name" value="Ig_sub2"/>
</dbReference>
<dbReference type="InterPro" id="IPR002350">
    <property type="entry name" value="Kazal_dom"/>
</dbReference>
<evidence type="ECO:0000256" key="6">
    <source>
        <dbReference type="SAM" id="SignalP"/>
    </source>
</evidence>
<dbReference type="GO" id="GO:0009966">
    <property type="term" value="P:regulation of signal transduction"/>
    <property type="evidence" value="ECO:0007669"/>
    <property type="project" value="TreeGrafter"/>
</dbReference>
<keyword evidence="5" id="KW-0393">Immunoglobulin domain</keyword>
<dbReference type="CDD" id="cd00104">
    <property type="entry name" value="KAZAL_FS"/>
    <property type="match status" value="1"/>
</dbReference>
<evidence type="ECO:0000313" key="11">
    <source>
        <dbReference type="Proteomes" id="UP001066276"/>
    </source>
</evidence>
<dbReference type="Gene3D" id="2.60.40.10">
    <property type="entry name" value="Immunoglobulins"/>
    <property type="match status" value="1"/>
</dbReference>
<accession>A0AAV7LP43</accession>
<dbReference type="AlphaFoldDB" id="A0AAV7LP43"/>
<dbReference type="SMART" id="SM00280">
    <property type="entry name" value="KAZAL"/>
    <property type="match status" value="1"/>
</dbReference>
<dbReference type="FunFam" id="2.60.40.10:FF:000032">
    <property type="entry name" value="palladin isoform X1"/>
    <property type="match status" value="1"/>
</dbReference>
<dbReference type="InterPro" id="IPR036179">
    <property type="entry name" value="Ig-like_dom_sf"/>
</dbReference>
<dbReference type="SMART" id="SM00409">
    <property type="entry name" value="IG"/>
    <property type="match status" value="1"/>
</dbReference>
<dbReference type="InterPro" id="IPR009030">
    <property type="entry name" value="Growth_fac_rcpt_cys_sf"/>
</dbReference>
<comment type="caution">
    <text evidence="10">The sequence shown here is derived from an EMBL/GenBank/DDBJ whole genome shotgun (WGS) entry which is preliminary data.</text>
</comment>
<keyword evidence="2" id="KW-0964">Secreted</keyword>
<dbReference type="InterPro" id="IPR011390">
    <property type="entry name" value="IGFBP_rP_mac25"/>
</dbReference>
<dbReference type="SUPFAM" id="SSF57184">
    <property type="entry name" value="Growth factor receptor domain"/>
    <property type="match status" value="1"/>
</dbReference>
<evidence type="ECO:0000259" key="8">
    <source>
        <dbReference type="PROSITE" id="PS51323"/>
    </source>
</evidence>
<evidence type="ECO:0000259" key="7">
    <source>
        <dbReference type="PROSITE" id="PS50835"/>
    </source>
</evidence>
<dbReference type="InterPro" id="IPR013098">
    <property type="entry name" value="Ig_I-set"/>
</dbReference>
<feature type="domain" description="Ig-like" evidence="7">
    <location>
        <begin position="153"/>
        <end position="250"/>
    </location>
</feature>
<dbReference type="InterPro" id="IPR003599">
    <property type="entry name" value="Ig_sub"/>
</dbReference>
<dbReference type="SMART" id="SM00408">
    <property type="entry name" value="IGc2"/>
    <property type="match status" value="1"/>
</dbReference>
<keyword evidence="3 6" id="KW-0732">Signal</keyword>
<keyword evidence="4" id="KW-1015">Disulfide bond</keyword>
<dbReference type="InterPro" id="IPR007110">
    <property type="entry name" value="Ig-like_dom"/>
</dbReference>
<name>A0AAV7LP43_PLEWA</name>
<dbReference type="PROSITE" id="PS51465">
    <property type="entry name" value="KAZAL_2"/>
    <property type="match status" value="1"/>
</dbReference>
<dbReference type="PROSITE" id="PS50835">
    <property type="entry name" value="IG_LIKE"/>
    <property type="match status" value="1"/>
</dbReference>
<dbReference type="GO" id="GO:0005520">
    <property type="term" value="F:insulin-like growth factor binding"/>
    <property type="evidence" value="ECO:0007669"/>
    <property type="project" value="InterPro"/>
</dbReference>
<reference evidence="10" key="1">
    <citation type="journal article" date="2022" name="bioRxiv">
        <title>Sequencing and chromosome-scale assembly of the giantPleurodeles waltlgenome.</title>
        <authorList>
            <person name="Brown T."/>
            <person name="Elewa A."/>
            <person name="Iarovenko S."/>
            <person name="Subramanian E."/>
            <person name="Araus A.J."/>
            <person name="Petzold A."/>
            <person name="Susuki M."/>
            <person name="Suzuki K.-i.T."/>
            <person name="Hayashi T."/>
            <person name="Toyoda A."/>
            <person name="Oliveira C."/>
            <person name="Osipova E."/>
            <person name="Leigh N.D."/>
            <person name="Simon A."/>
            <person name="Yun M.H."/>
        </authorList>
    </citation>
    <scope>NUCLEOTIDE SEQUENCE</scope>
    <source>
        <strain evidence="10">20211129_DDA</strain>
        <tissue evidence="10">Liver</tissue>
    </source>
</reference>
<evidence type="ECO:0000256" key="4">
    <source>
        <dbReference type="ARBA" id="ARBA00023157"/>
    </source>
</evidence>
<dbReference type="Pfam" id="PF07679">
    <property type="entry name" value="I-set"/>
    <property type="match status" value="1"/>
</dbReference>
<keyword evidence="11" id="KW-1185">Reference proteome</keyword>
<evidence type="ECO:0000313" key="10">
    <source>
        <dbReference type="EMBL" id="KAJ1090658.1"/>
    </source>
</evidence>
<evidence type="ECO:0000259" key="9">
    <source>
        <dbReference type="PROSITE" id="PS51465"/>
    </source>
</evidence>
<feature type="signal peptide" evidence="6">
    <location>
        <begin position="1"/>
        <end position="20"/>
    </location>
</feature>
<evidence type="ECO:0000256" key="5">
    <source>
        <dbReference type="ARBA" id="ARBA00023319"/>
    </source>
</evidence>
<proteinExistence type="predicted"/>
<feature type="chain" id="PRO_5043989548" evidence="6">
    <location>
        <begin position="21"/>
        <end position="278"/>
    </location>
</feature>
<dbReference type="PROSITE" id="PS51323">
    <property type="entry name" value="IGFBP_N_2"/>
    <property type="match status" value="1"/>
</dbReference>
<dbReference type="SUPFAM" id="SSF48726">
    <property type="entry name" value="Immunoglobulin"/>
    <property type="match status" value="1"/>
</dbReference>
<evidence type="ECO:0000256" key="2">
    <source>
        <dbReference type="ARBA" id="ARBA00022525"/>
    </source>
</evidence>
<evidence type="ECO:0000256" key="3">
    <source>
        <dbReference type="ARBA" id="ARBA00022729"/>
    </source>
</evidence>
<sequence length="278" mass="30467">MVDPRLALLLLLVMLGVTNCLPKPSWRLKNVPDGCHCDPELCPQPTACLAGLVRDRCHCCLECGNVEGQICDLDGARPFHGRCGENLLCKMDIGALEHGEVAQPRCTCRTQRAICGSDRKTYANVCAFKEAAQAANGARNLSMAGIGPCRTEPEIKLPPRDQVNKTGQDAIFLCEIVAYPMALVEWRKDGLNVSLPGDDPHISVQSRGGPLKYELSSWLQIEGVTPEDIGTYRCIAHNKLGRATAHAQLHVLAEDADNLSPHINDDLSSETEEYEDYY</sequence>
<dbReference type="InterPro" id="IPR013783">
    <property type="entry name" value="Ig-like_fold"/>
</dbReference>
<organism evidence="10 11">
    <name type="scientific">Pleurodeles waltl</name>
    <name type="common">Iberian ribbed newt</name>
    <dbReference type="NCBI Taxonomy" id="8319"/>
    <lineage>
        <taxon>Eukaryota</taxon>
        <taxon>Metazoa</taxon>
        <taxon>Chordata</taxon>
        <taxon>Craniata</taxon>
        <taxon>Vertebrata</taxon>
        <taxon>Euteleostomi</taxon>
        <taxon>Amphibia</taxon>
        <taxon>Batrachia</taxon>
        <taxon>Caudata</taxon>
        <taxon>Salamandroidea</taxon>
        <taxon>Salamandridae</taxon>
        <taxon>Pleurodelinae</taxon>
        <taxon>Pleurodeles</taxon>
    </lineage>
</organism>
<dbReference type="InterPro" id="IPR036058">
    <property type="entry name" value="Kazal_dom_sf"/>
</dbReference>
<comment type="subcellular location">
    <subcellularLocation>
        <location evidence="1">Secreted</location>
    </subcellularLocation>
</comment>
<dbReference type="GO" id="GO:0005615">
    <property type="term" value="C:extracellular space"/>
    <property type="evidence" value="ECO:0007669"/>
    <property type="project" value="TreeGrafter"/>
</dbReference>
<dbReference type="SUPFAM" id="SSF100895">
    <property type="entry name" value="Kazal-type serine protease inhibitors"/>
    <property type="match status" value="1"/>
</dbReference>
<dbReference type="Gene3D" id="3.30.60.30">
    <property type="match status" value="1"/>
</dbReference>
<feature type="domain" description="IGFBP N-terminal" evidence="8">
    <location>
        <begin position="31"/>
        <end position="109"/>
    </location>
</feature>
<protein>
    <submittedName>
        <fullName evidence="10">Uncharacterized protein</fullName>
    </submittedName>
</protein>
<dbReference type="EMBL" id="JANPWB010000015">
    <property type="protein sequence ID" value="KAJ1090658.1"/>
    <property type="molecule type" value="Genomic_DNA"/>
</dbReference>
<dbReference type="PANTHER" id="PTHR14186">
    <property type="entry name" value="INSULIN-LIKE GROWTH FACTOR BINDING PROTEIN-RELATED"/>
    <property type="match status" value="1"/>
</dbReference>
<gene>
    <name evidence="10" type="ORF">NDU88_003787</name>
</gene>
<dbReference type="InterPro" id="IPR000867">
    <property type="entry name" value="IGFBP-like"/>
</dbReference>
<dbReference type="PANTHER" id="PTHR14186:SF25">
    <property type="entry name" value="KAZAL-TYPE SERINE PEPTIDASE INHIBITOR DOMAIN 3"/>
    <property type="match status" value="1"/>
</dbReference>
<dbReference type="Proteomes" id="UP001066276">
    <property type="component" value="Chromosome 11"/>
</dbReference>
<feature type="domain" description="Kazal-like" evidence="9">
    <location>
        <begin position="84"/>
        <end position="151"/>
    </location>
</feature>
<dbReference type="Pfam" id="PF00050">
    <property type="entry name" value="Kazal_1"/>
    <property type="match status" value="1"/>
</dbReference>
<evidence type="ECO:0000256" key="1">
    <source>
        <dbReference type="ARBA" id="ARBA00004613"/>
    </source>
</evidence>